<dbReference type="EMBL" id="AHKC01019777">
    <property type="protein sequence ID" value="EKF26807.1"/>
    <property type="molecule type" value="Genomic_DNA"/>
</dbReference>
<evidence type="ECO:0000256" key="1">
    <source>
        <dbReference type="SAM" id="MobiDB-lite"/>
    </source>
</evidence>
<keyword evidence="4" id="KW-1185">Reference proteome</keyword>
<feature type="compositionally biased region" description="Acidic residues" evidence="1">
    <location>
        <begin position="16"/>
        <end position="31"/>
    </location>
</feature>
<dbReference type="AlphaFoldDB" id="K2NCL8"/>
<sequence length="216" mass="24475">MHFLVSTSTESSQESNGEEEEEEEKEEENDAPECTSETSTVEQFVPALICMRCHLPVAQYDEILPNRATDVWASQVYTYELDLFEDKPPLWCYSATNPSTHRFDLVRCDALIALRRHLLSFYGQWSAEHSFFVGYEWCCVACRACQNFLGWGFRRTLNVTRDTENEALETDENAEVPVDNNLSFVGIILTRCIGTEKFPLSQFEACAAIGALLGAS</sequence>
<feature type="region of interest" description="Disordered" evidence="1">
    <location>
        <begin position="1"/>
        <end position="38"/>
    </location>
</feature>
<dbReference type="OrthoDB" id="267517at2759"/>
<comment type="caution">
    <text evidence="3">The sequence shown here is derived from an EMBL/GenBank/DDBJ whole genome shotgun (WGS) entry which is preliminary data.</text>
</comment>
<dbReference type="Gene3D" id="2.170.150.20">
    <property type="entry name" value="Peptide methionine sulfoxide reductase"/>
    <property type="match status" value="1"/>
</dbReference>
<gene>
    <name evidence="3" type="ORF">MOQ_009484</name>
</gene>
<proteinExistence type="predicted"/>
<protein>
    <recommendedName>
        <fullName evidence="2">CULT domain-containing protein</fullName>
    </recommendedName>
</protein>
<dbReference type="InterPro" id="IPR034750">
    <property type="entry name" value="CULT"/>
</dbReference>
<evidence type="ECO:0000313" key="3">
    <source>
        <dbReference type="EMBL" id="EKF26807.1"/>
    </source>
</evidence>
<reference evidence="3 4" key="1">
    <citation type="journal article" date="2012" name="BMC Genomics">
        <title>Comparative genomic analysis of human infective Trypanosoma cruzi lineages with the bat-restricted subspecies T. cruzi marinkellei.</title>
        <authorList>
            <person name="Franzen O."/>
            <person name="Talavera-Lopez C."/>
            <person name="Ochaya S."/>
            <person name="Butler C.E."/>
            <person name="Messenger L.A."/>
            <person name="Lewis M.D."/>
            <person name="Llewellyn M.S."/>
            <person name="Marinkelle C.J."/>
            <person name="Tyler K.M."/>
            <person name="Miles M.A."/>
            <person name="Andersson B."/>
        </authorList>
    </citation>
    <scope>NUCLEOTIDE SEQUENCE [LARGE SCALE GENOMIC DNA]</scope>
    <source>
        <strain evidence="3 4">B7</strain>
    </source>
</reference>
<dbReference type="Proteomes" id="UP000007350">
    <property type="component" value="Unassembled WGS sequence"/>
</dbReference>
<dbReference type="PROSITE" id="PS51788">
    <property type="entry name" value="CULT"/>
    <property type="match status" value="1"/>
</dbReference>
<feature type="domain" description="CULT" evidence="2">
    <location>
        <begin position="45"/>
        <end position="196"/>
    </location>
</feature>
<accession>K2NCL8</accession>
<name>K2NCL8_TRYCR</name>
<organism evidence="3 4">
    <name type="scientific">Trypanosoma cruzi marinkellei</name>
    <dbReference type="NCBI Taxonomy" id="85056"/>
    <lineage>
        <taxon>Eukaryota</taxon>
        <taxon>Discoba</taxon>
        <taxon>Euglenozoa</taxon>
        <taxon>Kinetoplastea</taxon>
        <taxon>Metakinetoplastina</taxon>
        <taxon>Trypanosomatida</taxon>
        <taxon>Trypanosomatidae</taxon>
        <taxon>Trypanosoma</taxon>
        <taxon>Schizotrypanum</taxon>
    </lineage>
</organism>
<feature type="compositionally biased region" description="Low complexity" evidence="1">
    <location>
        <begin position="1"/>
        <end position="15"/>
    </location>
</feature>
<evidence type="ECO:0000313" key="4">
    <source>
        <dbReference type="Proteomes" id="UP000007350"/>
    </source>
</evidence>
<evidence type="ECO:0000259" key="2">
    <source>
        <dbReference type="PROSITE" id="PS51788"/>
    </source>
</evidence>